<dbReference type="InterPro" id="IPR039700">
    <property type="entry name" value="Ly6g6e"/>
</dbReference>
<evidence type="ECO:0000256" key="1">
    <source>
        <dbReference type="ARBA" id="ARBA00022729"/>
    </source>
</evidence>
<evidence type="ECO:0000256" key="2">
    <source>
        <dbReference type="SAM" id="Phobius"/>
    </source>
</evidence>
<dbReference type="GO" id="GO:0002029">
    <property type="term" value="P:desensitization of G protein-coupled receptor signaling pathway"/>
    <property type="evidence" value="ECO:0007669"/>
    <property type="project" value="TreeGrafter"/>
</dbReference>
<reference evidence="5" key="1">
    <citation type="journal article" date="2019" name="IScience">
        <title>Narwhal Genome Reveals Long-Term Low Genetic Diversity despite Current Large Abundance Size.</title>
        <authorList>
            <person name="Westbury M.V."/>
            <person name="Petersen B."/>
            <person name="Garde E."/>
            <person name="Heide-Jorgensen M.P."/>
            <person name="Lorenzen E.D."/>
        </authorList>
    </citation>
    <scope>NUCLEOTIDE SEQUENCE [LARGE SCALE GENOMIC DNA]</scope>
</reference>
<keyword evidence="2" id="KW-1133">Transmembrane helix</keyword>
<accession>A0A4U1EEK1</accession>
<dbReference type="PANTHER" id="PTHR14569">
    <property type="entry name" value="LYMPHOCYTE ANTIGEN 6 FAMILY MEMBER G6E"/>
    <property type="match status" value="1"/>
</dbReference>
<sequence>HHLLNFFTGNPSPSRPGFLCHSLCSSLILLASVHVCVSLTLPVSLVPLCRFLFLYYPPSLLCVSFSISVYFPLHFTAPLSPLCVSPLSVHPVPKSGLGLSPVLFASPPCLISTDPTGLATSPARRRLHCYTCNFAKPCYPVPNECPDDENSEVIERKACLPRTQRSLQGHATYWSLSYTPRRHCCEEDLCDAATMPHRLPRLLLITPLILVASFTWGAHLLHQPATQDSSTIAVALETPA</sequence>
<evidence type="ECO:0000259" key="3">
    <source>
        <dbReference type="Pfam" id="PF01064"/>
    </source>
</evidence>
<keyword evidence="1" id="KW-0732">Signal</keyword>
<feature type="domain" description="Activin types I and II receptor" evidence="3">
    <location>
        <begin position="128"/>
        <end position="192"/>
    </location>
</feature>
<gene>
    <name evidence="4" type="ORF">EI555_004025</name>
</gene>
<dbReference type="InterPro" id="IPR000472">
    <property type="entry name" value="Activin_recp"/>
</dbReference>
<evidence type="ECO:0000313" key="5">
    <source>
        <dbReference type="Proteomes" id="UP000308365"/>
    </source>
</evidence>
<dbReference type="GO" id="GO:0095500">
    <property type="term" value="P:acetylcholine receptor signaling pathway"/>
    <property type="evidence" value="ECO:0007669"/>
    <property type="project" value="TreeGrafter"/>
</dbReference>
<proteinExistence type="predicted"/>
<feature type="non-terminal residue" evidence="4">
    <location>
        <position position="1"/>
    </location>
</feature>
<dbReference type="Proteomes" id="UP000308365">
    <property type="component" value="Unassembled WGS sequence"/>
</dbReference>
<dbReference type="GO" id="GO:0033130">
    <property type="term" value="F:acetylcholine receptor binding"/>
    <property type="evidence" value="ECO:0007669"/>
    <property type="project" value="TreeGrafter"/>
</dbReference>
<dbReference type="GO" id="GO:0004675">
    <property type="term" value="F:transmembrane receptor protein serine/threonine kinase activity"/>
    <property type="evidence" value="ECO:0007669"/>
    <property type="project" value="InterPro"/>
</dbReference>
<dbReference type="Pfam" id="PF01064">
    <property type="entry name" value="Activin_recp"/>
    <property type="match status" value="1"/>
</dbReference>
<keyword evidence="2" id="KW-0812">Transmembrane</keyword>
<name>A0A4U1EEK1_MONMO</name>
<dbReference type="PANTHER" id="PTHR14569:SF0">
    <property type="entry name" value="LYMPHOCYTE ANTIGEN 6 FAMILY MEMBER G6E"/>
    <property type="match status" value="1"/>
</dbReference>
<dbReference type="GO" id="GO:0045202">
    <property type="term" value="C:synapse"/>
    <property type="evidence" value="ECO:0007669"/>
    <property type="project" value="GOC"/>
</dbReference>
<keyword evidence="2" id="KW-0472">Membrane</keyword>
<feature type="transmembrane region" description="Helical" evidence="2">
    <location>
        <begin position="53"/>
        <end position="73"/>
    </location>
</feature>
<dbReference type="AlphaFoldDB" id="A0A4U1EEK1"/>
<organism evidence="4 5">
    <name type="scientific">Monodon monoceros</name>
    <name type="common">Narwhal</name>
    <name type="synonym">Ceratodon monodon</name>
    <dbReference type="NCBI Taxonomy" id="40151"/>
    <lineage>
        <taxon>Eukaryota</taxon>
        <taxon>Metazoa</taxon>
        <taxon>Chordata</taxon>
        <taxon>Craniata</taxon>
        <taxon>Vertebrata</taxon>
        <taxon>Euteleostomi</taxon>
        <taxon>Mammalia</taxon>
        <taxon>Eutheria</taxon>
        <taxon>Laurasiatheria</taxon>
        <taxon>Artiodactyla</taxon>
        <taxon>Whippomorpha</taxon>
        <taxon>Cetacea</taxon>
        <taxon>Odontoceti</taxon>
        <taxon>Monodontidae</taxon>
        <taxon>Monodon</taxon>
    </lineage>
</organism>
<dbReference type="GO" id="GO:0030549">
    <property type="term" value="F:acetylcholine receptor activator activity"/>
    <property type="evidence" value="ECO:0007669"/>
    <property type="project" value="TreeGrafter"/>
</dbReference>
<feature type="transmembrane region" description="Helical" evidence="2">
    <location>
        <begin position="18"/>
        <end position="41"/>
    </location>
</feature>
<dbReference type="GO" id="GO:0005886">
    <property type="term" value="C:plasma membrane"/>
    <property type="evidence" value="ECO:0007669"/>
    <property type="project" value="TreeGrafter"/>
</dbReference>
<comment type="caution">
    <text evidence="4">The sequence shown here is derived from an EMBL/GenBank/DDBJ whole genome shotgun (WGS) entry which is preliminary data.</text>
</comment>
<protein>
    <recommendedName>
        <fullName evidence="3">Activin types I and II receptor domain-containing protein</fullName>
    </recommendedName>
</protein>
<evidence type="ECO:0000313" key="4">
    <source>
        <dbReference type="EMBL" id="TKC34581.1"/>
    </source>
</evidence>
<dbReference type="EMBL" id="RWIC01001809">
    <property type="protein sequence ID" value="TKC34581.1"/>
    <property type="molecule type" value="Genomic_DNA"/>
</dbReference>